<name>A0A074WW23_9PEZI</name>
<proteinExistence type="predicted"/>
<organism evidence="3 4">
    <name type="scientific">Aureobasidium namibiae CBS 147.97</name>
    <dbReference type="NCBI Taxonomy" id="1043004"/>
    <lineage>
        <taxon>Eukaryota</taxon>
        <taxon>Fungi</taxon>
        <taxon>Dikarya</taxon>
        <taxon>Ascomycota</taxon>
        <taxon>Pezizomycotina</taxon>
        <taxon>Dothideomycetes</taxon>
        <taxon>Dothideomycetidae</taxon>
        <taxon>Dothideales</taxon>
        <taxon>Saccotheciaceae</taxon>
        <taxon>Aureobasidium</taxon>
    </lineage>
</organism>
<dbReference type="EMBL" id="KL584702">
    <property type="protein sequence ID" value="KEQ77410.1"/>
    <property type="molecule type" value="Genomic_DNA"/>
</dbReference>
<sequence length="275" mass="31247">MFGPRQKILRGYNSQIKTALRSTLKEKSYPSSTSYHGVSDKTHQNTRSSDPVLNLLRYVASEDEDILQVIKHKYLMQIVEYTFRPSPTADDPFGYDLLYYINIAKTLMEKLRGVKSQRILLSKNPSTSFRNKVQILAEETLGCEIEWWPFAEPHRISGVPIRVAWSNVSAATILSAKSDHSDEAVRMIPRRETPLIVARDESEVFWGLLVKEKYSILAIVIYNLLAMTPSLAFFFWWIFGSSEKDSSNGSVPAALTLAGLSLFWAIIVSMKMQES</sequence>
<feature type="transmembrane region" description="Helical" evidence="2">
    <location>
        <begin position="251"/>
        <end position="270"/>
    </location>
</feature>
<evidence type="ECO:0000313" key="4">
    <source>
        <dbReference type="Proteomes" id="UP000027730"/>
    </source>
</evidence>
<accession>A0A074WW23</accession>
<keyword evidence="4" id="KW-1185">Reference proteome</keyword>
<keyword evidence="2" id="KW-0812">Transmembrane</keyword>
<dbReference type="AlphaFoldDB" id="A0A074WW23"/>
<reference evidence="3 4" key="1">
    <citation type="journal article" date="2014" name="BMC Genomics">
        <title>Genome sequencing of four Aureobasidium pullulans varieties: biotechnological potential, stress tolerance, and description of new species.</title>
        <authorList>
            <person name="Gostin Ar C."/>
            <person name="Ohm R.A."/>
            <person name="Kogej T."/>
            <person name="Sonjak S."/>
            <person name="Turk M."/>
            <person name="Zajc J."/>
            <person name="Zalar P."/>
            <person name="Grube M."/>
            <person name="Sun H."/>
            <person name="Han J."/>
            <person name="Sharma A."/>
            <person name="Chiniquy J."/>
            <person name="Ngan C.Y."/>
            <person name="Lipzen A."/>
            <person name="Barry K."/>
            <person name="Grigoriev I.V."/>
            <person name="Gunde-Cimerman N."/>
        </authorList>
    </citation>
    <scope>NUCLEOTIDE SEQUENCE [LARGE SCALE GENOMIC DNA]</scope>
    <source>
        <strain evidence="3 4">CBS 147.97</strain>
    </source>
</reference>
<keyword evidence="2" id="KW-0472">Membrane</keyword>
<dbReference type="OrthoDB" id="443402at2759"/>
<protein>
    <submittedName>
        <fullName evidence="3">Uncharacterized protein</fullName>
    </submittedName>
</protein>
<keyword evidence="2" id="KW-1133">Transmembrane helix</keyword>
<dbReference type="GeneID" id="25416008"/>
<evidence type="ECO:0000256" key="1">
    <source>
        <dbReference type="SAM" id="MobiDB-lite"/>
    </source>
</evidence>
<feature type="region of interest" description="Disordered" evidence="1">
    <location>
        <begin position="23"/>
        <end position="48"/>
    </location>
</feature>
<dbReference type="HOGENOM" id="CLU_1011879_0_0_1"/>
<dbReference type="Proteomes" id="UP000027730">
    <property type="component" value="Unassembled WGS sequence"/>
</dbReference>
<feature type="transmembrane region" description="Helical" evidence="2">
    <location>
        <begin position="216"/>
        <end position="239"/>
    </location>
</feature>
<gene>
    <name evidence="3" type="ORF">M436DRAFT_77297</name>
</gene>
<dbReference type="RefSeq" id="XP_013432334.1">
    <property type="nucleotide sequence ID" value="XM_013576880.1"/>
</dbReference>
<evidence type="ECO:0000313" key="3">
    <source>
        <dbReference type="EMBL" id="KEQ77410.1"/>
    </source>
</evidence>
<evidence type="ECO:0000256" key="2">
    <source>
        <dbReference type="SAM" id="Phobius"/>
    </source>
</evidence>